<dbReference type="InterPro" id="IPR002734">
    <property type="entry name" value="RibDG_C"/>
</dbReference>
<dbReference type="SUPFAM" id="SSF51735">
    <property type="entry name" value="NAD(P)-binding Rossmann-fold domains"/>
    <property type="match status" value="1"/>
</dbReference>
<dbReference type="SUPFAM" id="SSF53597">
    <property type="entry name" value="Dihydrofolate reductase-like"/>
    <property type="match status" value="1"/>
</dbReference>
<dbReference type="Proteomes" id="UP001157017">
    <property type="component" value="Unassembled WGS sequence"/>
</dbReference>
<dbReference type="InterPro" id="IPR016181">
    <property type="entry name" value="Acyl_CoA_acyltransferase"/>
</dbReference>
<dbReference type="InterPro" id="IPR000182">
    <property type="entry name" value="GNAT_dom"/>
</dbReference>
<dbReference type="InterPro" id="IPR024072">
    <property type="entry name" value="DHFR-like_dom_sf"/>
</dbReference>
<dbReference type="Gene3D" id="3.40.50.261">
    <property type="entry name" value="Succinyl-CoA synthetase domains"/>
    <property type="match status" value="1"/>
</dbReference>
<dbReference type="SUPFAM" id="SSF55729">
    <property type="entry name" value="Acyl-CoA N-acyltransferases (Nat)"/>
    <property type="match status" value="1"/>
</dbReference>
<dbReference type="PANTHER" id="PTHR42793">
    <property type="entry name" value="COA BINDING DOMAIN CONTAINING PROTEIN"/>
    <property type="match status" value="1"/>
</dbReference>
<protein>
    <recommendedName>
        <fullName evidence="2">N-acetyltransferase domain-containing protein</fullName>
    </recommendedName>
</protein>
<feature type="region of interest" description="Disordered" evidence="1">
    <location>
        <begin position="595"/>
        <end position="628"/>
    </location>
</feature>
<keyword evidence="4" id="KW-1185">Reference proteome</keyword>
<gene>
    <name evidence="3" type="ORF">GCM10025868_05660</name>
</gene>
<evidence type="ECO:0000259" key="2">
    <source>
        <dbReference type="PROSITE" id="PS51186"/>
    </source>
</evidence>
<evidence type="ECO:0000256" key="1">
    <source>
        <dbReference type="SAM" id="MobiDB-lite"/>
    </source>
</evidence>
<dbReference type="PANTHER" id="PTHR42793:SF1">
    <property type="entry name" value="PEPTIDYL-LYSINE N-ACETYLTRANSFERASE PATZ"/>
    <property type="match status" value="1"/>
</dbReference>
<dbReference type="InterPro" id="IPR016102">
    <property type="entry name" value="Succinyl-CoA_synth-like"/>
</dbReference>
<feature type="domain" description="N-acetyltransferase" evidence="2">
    <location>
        <begin position="141"/>
        <end position="293"/>
    </location>
</feature>
<dbReference type="Pfam" id="PF13607">
    <property type="entry name" value="Succ_CoA_lig"/>
    <property type="match status" value="1"/>
</dbReference>
<feature type="region of interest" description="Disordered" evidence="1">
    <location>
        <begin position="73"/>
        <end position="123"/>
    </location>
</feature>
<evidence type="ECO:0000313" key="4">
    <source>
        <dbReference type="Proteomes" id="UP001157017"/>
    </source>
</evidence>
<dbReference type="Gene3D" id="3.40.50.720">
    <property type="entry name" value="NAD(P)-binding Rossmann-like Domain"/>
    <property type="match status" value="1"/>
</dbReference>
<reference evidence="4" key="1">
    <citation type="journal article" date="2019" name="Int. J. Syst. Evol. Microbiol.">
        <title>The Global Catalogue of Microorganisms (GCM) 10K type strain sequencing project: providing services to taxonomists for standard genome sequencing and annotation.</title>
        <authorList>
            <consortium name="The Broad Institute Genomics Platform"/>
            <consortium name="The Broad Institute Genome Sequencing Center for Infectious Disease"/>
            <person name="Wu L."/>
            <person name="Ma J."/>
        </authorList>
    </citation>
    <scope>NUCLEOTIDE SEQUENCE [LARGE SCALE GENOMIC DNA]</scope>
    <source>
        <strain evidence="4">NBRC 108730</strain>
    </source>
</reference>
<proteinExistence type="predicted"/>
<dbReference type="PROSITE" id="PS51186">
    <property type="entry name" value="GNAT"/>
    <property type="match status" value="1"/>
</dbReference>
<dbReference type="InterPro" id="IPR003781">
    <property type="entry name" value="CoA-bd"/>
</dbReference>
<organism evidence="3 4">
    <name type="scientific">Angustibacter aerolatus</name>
    <dbReference type="NCBI Taxonomy" id="1162965"/>
    <lineage>
        <taxon>Bacteria</taxon>
        <taxon>Bacillati</taxon>
        <taxon>Actinomycetota</taxon>
        <taxon>Actinomycetes</taxon>
        <taxon>Kineosporiales</taxon>
        <taxon>Kineosporiaceae</taxon>
    </lineage>
</organism>
<dbReference type="Pfam" id="PF00583">
    <property type="entry name" value="Acetyltransf_1"/>
    <property type="match status" value="1"/>
</dbReference>
<evidence type="ECO:0000313" key="3">
    <source>
        <dbReference type="EMBL" id="GMA85316.1"/>
    </source>
</evidence>
<feature type="compositionally biased region" description="Basic residues" evidence="1">
    <location>
        <begin position="75"/>
        <end position="86"/>
    </location>
</feature>
<dbReference type="Pfam" id="PF01872">
    <property type="entry name" value="RibD_C"/>
    <property type="match status" value="1"/>
</dbReference>
<feature type="compositionally biased region" description="Low complexity" evidence="1">
    <location>
        <begin position="608"/>
        <end position="628"/>
    </location>
</feature>
<dbReference type="InterPro" id="IPR032875">
    <property type="entry name" value="Succ_CoA_lig_flav_dom"/>
</dbReference>
<comment type="caution">
    <text evidence="3">The sequence shown here is derived from an EMBL/GenBank/DDBJ whole genome shotgun (WGS) entry which is preliminary data.</text>
</comment>
<name>A0ABQ6JAV7_9ACTN</name>
<feature type="compositionally biased region" description="Low complexity" evidence="1">
    <location>
        <begin position="87"/>
        <end position="102"/>
    </location>
</feature>
<accession>A0ABQ6JAV7</accession>
<sequence length="628" mass="67716">MRKVVVSSTLTDPEWEHTEVWPEATRERVDALKAEDGGDVLVYGSGRLVSALTDLGAVDEYQTLLQPVVLGGGTRARRRRRPHRPRAWCAPRPSPAASSCSCTGPRRPPPTRLRDVQDSAAAPPYPTQWEADVVLRDGGVVHVRPIRPEDHDRVQAFHLNQSPESIYLRFFAPLPRLSERELTRFTTVDHADRVGLVATLGDDIVGIGRYDRVGAGTAEVAFNIADAHQGRGIGSVLLEHLAAAARERGITRFLADVLPQNRKMVAVFSEAGYEVSHRYEDGVIALSFDITRSEHADRVRAAREQRAESRSVQALLHPSSVVVVGASRDPHSIGHRLLANLLDGGFTGTLHVVNPGADEVLGVPSRASVRDLPPPVDLAVVAVPADAVDDVVTDCAAVGVRGLVVVTSGFAETGDEGHRRQRRLVRRARALGMRVVGPNSFGVVNTDDGVRLNASLAPALPTPGPLGLFSQSGALGIAVLDSATRRGLGVSTFVSAGNRADLSGNDLMQYWVDDPRTRAVGLYLESMGNPRKFSRVATRLARTKPVIVVKSGVSSFGVPPGHAVRASTLPREAFDEMLRQAGVVRVDNIHQPVRRRTGSWCSSRCRPARGSPSSPTPTPSGRSPRTPR</sequence>
<dbReference type="Gene3D" id="3.40.430.10">
    <property type="entry name" value="Dihydrofolate Reductase, subunit A"/>
    <property type="match status" value="1"/>
</dbReference>
<dbReference type="Pfam" id="PF13380">
    <property type="entry name" value="CoA_binding_2"/>
    <property type="match status" value="1"/>
</dbReference>
<dbReference type="CDD" id="cd04301">
    <property type="entry name" value="NAT_SF"/>
    <property type="match status" value="1"/>
</dbReference>
<dbReference type="EMBL" id="BSUZ01000001">
    <property type="protein sequence ID" value="GMA85316.1"/>
    <property type="molecule type" value="Genomic_DNA"/>
</dbReference>
<dbReference type="InterPro" id="IPR036291">
    <property type="entry name" value="NAD(P)-bd_dom_sf"/>
</dbReference>
<dbReference type="SUPFAM" id="SSF52210">
    <property type="entry name" value="Succinyl-CoA synthetase domains"/>
    <property type="match status" value="1"/>
</dbReference>
<dbReference type="Gene3D" id="3.40.630.30">
    <property type="match status" value="1"/>
</dbReference>
<dbReference type="SMART" id="SM00881">
    <property type="entry name" value="CoA_binding"/>
    <property type="match status" value="1"/>
</dbReference>